<dbReference type="EMBL" id="CP039350">
    <property type="protein sequence ID" value="QCD97328.1"/>
    <property type="molecule type" value="Genomic_DNA"/>
</dbReference>
<evidence type="ECO:0000313" key="1">
    <source>
        <dbReference type="EMBL" id="QCD97328.1"/>
    </source>
</evidence>
<proteinExistence type="predicted"/>
<gene>
    <name evidence="1" type="ORF">DEO72_LG6g2038</name>
</gene>
<name>A0A4D6MAA3_VIGUN</name>
<evidence type="ECO:0000313" key="2">
    <source>
        <dbReference type="Proteomes" id="UP000501690"/>
    </source>
</evidence>
<accession>A0A4D6MAA3</accession>
<keyword evidence="2" id="KW-1185">Reference proteome</keyword>
<organism evidence="1 2">
    <name type="scientific">Vigna unguiculata</name>
    <name type="common">Cowpea</name>
    <dbReference type="NCBI Taxonomy" id="3917"/>
    <lineage>
        <taxon>Eukaryota</taxon>
        <taxon>Viridiplantae</taxon>
        <taxon>Streptophyta</taxon>
        <taxon>Embryophyta</taxon>
        <taxon>Tracheophyta</taxon>
        <taxon>Spermatophyta</taxon>
        <taxon>Magnoliopsida</taxon>
        <taxon>eudicotyledons</taxon>
        <taxon>Gunneridae</taxon>
        <taxon>Pentapetalae</taxon>
        <taxon>rosids</taxon>
        <taxon>fabids</taxon>
        <taxon>Fabales</taxon>
        <taxon>Fabaceae</taxon>
        <taxon>Papilionoideae</taxon>
        <taxon>50 kb inversion clade</taxon>
        <taxon>NPAAA clade</taxon>
        <taxon>indigoferoid/millettioid clade</taxon>
        <taxon>Phaseoleae</taxon>
        <taxon>Vigna</taxon>
    </lineage>
</organism>
<dbReference type="Proteomes" id="UP000501690">
    <property type="component" value="Linkage Group LG6"/>
</dbReference>
<protein>
    <submittedName>
        <fullName evidence="1">Uncharacterized protein</fullName>
    </submittedName>
</protein>
<dbReference type="AlphaFoldDB" id="A0A4D6MAA3"/>
<sequence length="101" mass="11391">MFDYQNQDENIKHYGQPTPPAYMTRIPNELPLFLSYGADINAQSFSGSELSNFTRVVQGIISEHESHEALPRSSLRVSSFTMCCGPRLMCLRDAMLICICV</sequence>
<reference evidence="1 2" key="1">
    <citation type="submission" date="2019-04" db="EMBL/GenBank/DDBJ databases">
        <title>An improved genome assembly and genetic linkage map for asparagus bean, Vigna unguiculata ssp. sesquipedialis.</title>
        <authorList>
            <person name="Xia Q."/>
            <person name="Zhang R."/>
            <person name="Dong Y."/>
        </authorList>
    </citation>
    <scope>NUCLEOTIDE SEQUENCE [LARGE SCALE GENOMIC DNA]</scope>
    <source>
        <tissue evidence="1">Leaf</tissue>
    </source>
</reference>